<accession>A0AAE0BTW0</accession>
<evidence type="ECO:0000313" key="2">
    <source>
        <dbReference type="EMBL" id="KAK3242758.1"/>
    </source>
</evidence>
<dbReference type="Proteomes" id="UP001190700">
    <property type="component" value="Unassembled WGS sequence"/>
</dbReference>
<evidence type="ECO:0000313" key="3">
    <source>
        <dbReference type="Proteomes" id="UP001190700"/>
    </source>
</evidence>
<keyword evidence="3" id="KW-1185">Reference proteome</keyword>
<protein>
    <submittedName>
        <fullName evidence="2">Uncharacterized protein</fullName>
    </submittedName>
</protein>
<sequence>MVPDADSCKKELKGKHAVQTFVTSLLRKEAAQGESMLTAKMAALQGEPTSWAHQKGKPHIYRETHQEQAEETEDGPTIPQEHVPNAQQLADLAREEEETQLQEMLRQQDDEEVLLQLQEEDEHLIQHLA</sequence>
<gene>
    <name evidence="2" type="ORF">CYMTET_47564</name>
</gene>
<proteinExistence type="predicted"/>
<dbReference type="EMBL" id="LGRX02033123">
    <property type="protein sequence ID" value="KAK3242758.1"/>
    <property type="molecule type" value="Genomic_DNA"/>
</dbReference>
<evidence type="ECO:0000256" key="1">
    <source>
        <dbReference type="SAM" id="MobiDB-lite"/>
    </source>
</evidence>
<reference evidence="2 3" key="1">
    <citation type="journal article" date="2015" name="Genome Biol. Evol.">
        <title>Comparative Genomics of a Bacterivorous Green Alga Reveals Evolutionary Causalities and Consequences of Phago-Mixotrophic Mode of Nutrition.</title>
        <authorList>
            <person name="Burns J.A."/>
            <person name="Paasch A."/>
            <person name="Narechania A."/>
            <person name="Kim E."/>
        </authorList>
    </citation>
    <scope>NUCLEOTIDE SEQUENCE [LARGE SCALE GENOMIC DNA]</scope>
    <source>
        <strain evidence="2 3">PLY_AMNH</strain>
    </source>
</reference>
<dbReference type="AlphaFoldDB" id="A0AAE0BTW0"/>
<feature type="region of interest" description="Disordered" evidence="1">
    <location>
        <begin position="64"/>
        <end position="106"/>
    </location>
</feature>
<comment type="caution">
    <text evidence="2">The sequence shown here is derived from an EMBL/GenBank/DDBJ whole genome shotgun (WGS) entry which is preliminary data.</text>
</comment>
<name>A0AAE0BTW0_9CHLO</name>
<organism evidence="2 3">
    <name type="scientific">Cymbomonas tetramitiformis</name>
    <dbReference type="NCBI Taxonomy" id="36881"/>
    <lineage>
        <taxon>Eukaryota</taxon>
        <taxon>Viridiplantae</taxon>
        <taxon>Chlorophyta</taxon>
        <taxon>Pyramimonadophyceae</taxon>
        <taxon>Pyramimonadales</taxon>
        <taxon>Pyramimonadaceae</taxon>
        <taxon>Cymbomonas</taxon>
    </lineage>
</organism>